<accession>A0ABM8ZG80</accession>
<reference evidence="11" key="1">
    <citation type="submission" date="2021-12" db="EMBL/GenBank/DDBJ databases">
        <authorList>
            <person name="Rodrigo-Torres L."/>
            <person name="Arahal R. D."/>
            <person name="Lucena T."/>
        </authorList>
    </citation>
    <scope>NUCLEOTIDE SEQUENCE</scope>
    <source>
        <strain evidence="11">CECT 8226</strain>
    </source>
</reference>
<evidence type="ECO:0000256" key="5">
    <source>
        <dbReference type="ARBA" id="ARBA00022679"/>
    </source>
</evidence>
<feature type="transmembrane region" description="Helical" evidence="10">
    <location>
        <begin position="202"/>
        <end position="221"/>
    </location>
</feature>
<feature type="transmembrane region" description="Helical" evidence="10">
    <location>
        <begin position="233"/>
        <end position="253"/>
    </location>
</feature>
<evidence type="ECO:0000256" key="4">
    <source>
        <dbReference type="ARBA" id="ARBA00022676"/>
    </source>
</evidence>
<evidence type="ECO:0000313" key="12">
    <source>
        <dbReference type="Proteomes" id="UP000838160"/>
    </source>
</evidence>
<dbReference type="RefSeq" id="WP_237484137.1">
    <property type="nucleotide sequence ID" value="NZ_CAKLCM010000002.1"/>
</dbReference>
<comment type="caution">
    <text evidence="11">The sequence shown here is derived from an EMBL/GenBank/DDBJ whole genome shotgun (WGS) entry which is preliminary data.</text>
</comment>
<dbReference type="PANTHER" id="PTHR12468">
    <property type="entry name" value="GPI MANNOSYLTRANSFERASE 2"/>
    <property type="match status" value="1"/>
</dbReference>
<dbReference type="Pfam" id="PF04188">
    <property type="entry name" value="Mannosyl_trans2"/>
    <property type="match status" value="1"/>
</dbReference>
<keyword evidence="9 10" id="KW-0472">Membrane</keyword>
<keyword evidence="6 10" id="KW-0812">Transmembrane</keyword>
<keyword evidence="8 10" id="KW-1133">Transmembrane helix</keyword>
<evidence type="ECO:0000256" key="1">
    <source>
        <dbReference type="ARBA" id="ARBA00004477"/>
    </source>
</evidence>
<feature type="transmembrane region" description="Helical" evidence="10">
    <location>
        <begin position="147"/>
        <end position="163"/>
    </location>
</feature>
<comment type="pathway">
    <text evidence="2">Glycolipid biosynthesis; glycosylphosphatidylinositol-anchor biosynthesis.</text>
</comment>
<keyword evidence="12" id="KW-1185">Reference proteome</keyword>
<organism evidence="11 12">
    <name type="scientific">Vibrio hippocampi</name>
    <dbReference type="NCBI Taxonomy" id="654686"/>
    <lineage>
        <taxon>Bacteria</taxon>
        <taxon>Pseudomonadati</taxon>
        <taxon>Pseudomonadota</taxon>
        <taxon>Gammaproteobacteria</taxon>
        <taxon>Vibrionales</taxon>
        <taxon>Vibrionaceae</taxon>
        <taxon>Vibrio</taxon>
    </lineage>
</organism>
<evidence type="ECO:0000256" key="2">
    <source>
        <dbReference type="ARBA" id="ARBA00004687"/>
    </source>
</evidence>
<keyword evidence="5" id="KW-0808">Transferase</keyword>
<comment type="subcellular location">
    <subcellularLocation>
        <location evidence="1">Endoplasmic reticulum membrane</location>
        <topology evidence="1">Multi-pass membrane protein</topology>
    </subcellularLocation>
</comment>
<sequence length="384" mass="42840">MFYHPQSAPDKAPSLSLTSSQWWTVIAAVLLSRGVFYGFGLLGAHLFNPEVVADLPIWQQICRFDCVWFHRLAETGYDVAPSYMSGGNAANWAFMPVTPYLGKLISYAVGDIRLGLIIVSNLAFIASVVVLLMALKQLKFSDGLQNSAIWLICFSPYTVYSLSGYSEPLYIALVAGFFIACYRGNWWAVALMGLLAAVTRNLGVMLVFSALIFGVQYYGLASFIRLRTEAVRVITAIWLIPLGFFLLMTYLYFHVGDALAFGHIQVAWGRTFTHPLNWLQYGFERGGAKLYLAIVSLLGLALNIYLFTKKKFAEGVFMLISLWLPLSSGVNAMPRYIMGLYPTYLGIFMLLERFPKARMPVTLLGAVAGCFITIGFFSKMFFTV</sequence>
<feature type="transmembrane region" description="Helical" evidence="10">
    <location>
        <begin position="288"/>
        <end position="307"/>
    </location>
</feature>
<evidence type="ECO:0000256" key="7">
    <source>
        <dbReference type="ARBA" id="ARBA00022824"/>
    </source>
</evidence>
<evidence type="ECO:0000256" key="8">
    <source>
        <dbReference type="ARBA" id="ARBA00022989"/>
    </source>
</evidence>
<keyword evidence="7" id="KW-0256">Endoplasmic reticulum</keyword>
<protein>
    <recommendedName>
        <fullName evidence="13">Glycosyltransferase RgtA/B/C/D-like domain-containing protein</fullName>
    </recommendedName>
</protein>
<keyword evidence="3" id="KW-0337">GPI-anchor biosynthesis</keyword>
<feature type="transmembrane region" description="Helical" evidence="10">
    <location>
        <begin position="20"/>
        <end position="39"/>
    </location>
</feature>
<evidence type="ECO:0000256" key="9">
    <source>
        <dbReference type="ARBA" id="ARBA00023136"/>
    </source>
</evidence>
<proteinExistence type="predicted"/>
<dbReference type="PANTHER" id="PTHR12468:SF2">
    <property type="entry name" value="GPI MANNOSYLTRANSFERASE 2"/>
    <property type="match status" value="1"/>
</dbReference>
<evidence type="ECO:0008006" key="13">
    <source>
        <dbReference type="Google" id="ProtNLM"/>
    </source>
</evidence>
<feature type="transmembrane region" description="Helical" evidence="10">
    <location>
        <begin position="170"/>
        <end position="196"/>
    </location>
</feature>
<feature type="transmembrane region" description="Helical" evidence="10">
    <location>
        <begin position="114"/>
        <end position="135"/>
    </location>
</feature>
<evidence type="ECO:0000313" key="11">
    <source>
        <dbReference type="EMBL" id="CAH0525618.1"/>
    </source>
</evidence>
<name>A0ABM8ZG80_9VIBR</name>
<keyword evidence="4" id="KW-0328">Glycosyltransferase</keyword>
<evidence type="ECO:0000256" key="3">
    <source>
        <dbReference type="ARBA" id="ARBA00022502"/>
    </source>
</evidence>
<dbReference type="InterPro" id="IPR007315">
    <property type="entry name" value="PIG-V/Gpi18"/>
</dbReference>
<dbReference type="Proteomes" id="UP000838160">
    <property type="component" value="Unassembled WGS sequence"/>
</dbReference>
<feature type="transmembrane region" description="Helical" evidence="10">
    <location>
        <begin position="312"/>
        <end position="330"/>
    </location>
</feature>
<gene>
    <name evidence="11" type="ORF">VHP8226_01146</name>
</gene>
<evidence type="ECO:0000256" key="10">
    <source>
        <dbReference type="SAM" id="Phobius"/>
    </source>
</evidence>
<evidence type="ECO:0000256" key="6">
    <source>
        <dbReference type="ARBA" id="ARBA00022692"/>
    </source>
</evidence>
<dbReference type="EMBL" id="CAKLCM010000002">
    <property type="protein sequence ID" value="CAH0525618.1"/>
    <property type="molecule type" value="Genomic_DNA"/>
</dbReference>
<feature type="transmembrane region" description="Helical" evidence="10">
    <location>
        <begin position="361"/>
        <end position="382"/>
    </location>
</feature>